<comment type="caution">
    <text evidence="8">The sequence shown here is derived from an EMBL/GenBank/DDBJ whole genome shotgun (WGS) entry which is preliminary data.</text>
</comment>
<proteinExistence type="predicted"/>
<feature type="compositionally biased region" description="Basic residues" evidence="6">
    <location>
        <begin position="53"/>
        <end position="62"/>
    </location>
</feature>
<keyword evidence="3 5" id="KW-0863">Zinc-finger</keyword>
<evidence type="ECO:0000259" key="7">
    <source>
        <dbReference type="PROSITE" id="PS52027"/>
    </source>
</evidence>
<evidence type="ECO:0000256" key="6">
    <source>
        <dbReference type="SAM" id="MobiDB-lite"/>
    </source>
</evidence>
<keyword evidence="4" id="KW-0862">Zinc</keyword>
<feature type="region of interest" description="Disordered" evidence="6">
    <location>
        <begin position="365"/>
        <end position="386"/>
    </location>
</feature>
<feature type="compositionally biased region" description="Basic and acidic residues" evidence="6">
    <location>
        <begin position="120"/>
        <end position="133"/>
    </location>
</feature>
<keyword evidence="2" id="KW-0677">Repeat</keyword>
<dbReference type="InterPro" id="IPR049899">
    <property type="entry name" value="Znf_C2HC_C3H"/>
</dbReference>
<dbReference type="AlphaFoldDB" id="A0A8T0FF67"/>
<accession>A0A8T0FF67</accession>
<evidence type="ECO:0000256" key="4">
    <source>
        <dbReference type="ARBA" id="ARBA00022833"/>
    </source>
</evidence>
<feature type="region of interest" description="Disordered" evidence="6">
    <location>
        <begin position="304"/>
        <end position="327"/>
    </location>
</feature>
<feature type="compositionally biased region" description="Basic and acidic residues" evidence="6">
    <location>
        <begin position="85"/>
        <end position="95"/>
    </location>
</feature>
<reference evidence="8" key="1">
    <citation type="journal article" date="2020" name="bioRxiv">
        <title>Chromosome-level reference genome of the European wasp spider Argiope bruennichi: a resource for studies on range expansion and evolutionary adaptation.</title>
        <authorList>
            <person name="Sheffer M.M."/>
            <person name="Hoppe A."/>
            <person name="Krehenwinkel H."/>
            <person name="Uhl G."/>
            <person name="Kuss A.W."/>
            <person name="Jensen L."/>
            <person name="Jensen C."/>
            <person name="Gillespie R.G."/>
            <person name="Hoff K.J."/>
            <person name="Prost S."/>
        </authorList>
    </citation>
    <scope>NUCLEOTIDE SEQUENCE</scope>
</reference>
<dbReference type="GO" id="GO:0008270">
    <property type="term" value="F:zinc ion binding"/>
    <property type="evidence" value="ECO:0007669"/>
    <property type="project" value="UniProtKB-KW"/>
</dbReference>
<feature type="domain" description="C2HC/C3H-type" evidence="7">
    <location>
        <begin position="335"/>
        <end position="364"/>
    </location>
</feature>
<dbReference type="Proteomes" id="UP000807504">
    <property type="component" value="Unassembled WGS sequence"/>
</dbReference>
<evidence type="ECO:0000256" key="1">
    <source>
        <dbReference type="ARBA" id="ARBA00022723"/>
    </source>
</evidence>
<dbReference type="Gene3D" id="3.30.160.60">
    <property type="entry name" value="Classic Zinc Finger"/>
    <property type="match status" value="1"/>
</dbReference>
<feature type="region of interest" description="Disordered" evidence="6">
    <location>
        <begin position="1"/>
        <end position="139"/>
    </location>
</feature>
<organism evidence="8 9">
    <name type="scientific">Argiope bruennichi</name>
    <name type="common">Wasp spider</name>
    <name type="synonym">Aranea bruennichi</name>
    <dbReference type="NCBI Taxonomy" id="94029"/>
    <lineage>
        <taxon>Eukaryota</taxon>
        <taxon>Metazoa</taxon>
        <taxon>Ecdysozoa</taxon>
        <taxon>Arthropoda</taxon>
        <taxon>Chelicerata</taxon>
        <taxon>Arachnida</taxon>
        <taxon>Araneae</taxon>
        <taxon>Araneomorphae</taxon>
        <taxon>Entelegynae</taxon>
        <taxon>Araneoidea</taxon>
        <taxon>Araneidae</taxon>
        <taxon>Argiope</taxon>
    </lineage>
</organism>
<dbReference type="PANTHER" id="PTHR13555:SF5">
    <property type="entry name" value="ZINC-FINGER OF A C2HC-TYPE"/>
    <property type="match status" value="1"/>
</dbReference>
<evidence type="ECO:0000313" key="9">
    <source>
        <dbReference type="Proteomes" id="UP000807504"/>
    </source>
</evidence>
<dbReference type="InterPro" id="IPR026319">
    <property type="entry name" value="ZC2HC1A/B-like"/>
</dbReference>
<gene>
    <name evidence="8" type="ORF">HNY73_007625</name>
</gene>
<evidence type="ECO:0000256" key="3">
    <source>
        <dbReference type="ARBA" id="ARBA00022771"/>
    </source>
</evidence>
<dbReference type="PROSITE" id="PS52027">
    <property type="entry name" value="ZF_C2HC_C3H"/>
    <property type="match status" value="1"/>
</dbReference>
<keyword evidence="1" id="KW-0479">Metal-binding</keyword>
<keyword evidence="9" id="KW-1185">Reference proteome</keyword>
<evidence type="ECO:0000256" key="5">
    <source>
        <dbReference type="PROSITE-ProRule" id="PRU01371"/>
    </source>
</evidence>
<protein>
    <submittedName>
        <fullName evidence="8">Zinc finger protein 474 like protein</fullName>
    </submittedName>
</protein>
<dbReference type="PANTHER" id="PTHR13555">
    <property type="entry name" value="C2H2 ZINC FINGER CGI-62-RELATED"/>
    <property type="match status" value="1"/>
</dbReference>
<evidence type="ECO:0000313" key="8">
    <source>
        <dbReference type="EMBL" id="KAF8789706.1"/>
    </source>
</evidence>
<name>A0A8T0FF67_ARGBR</name>
<evidence type="ECO:0000256" key="2">
    <source>
        <dbReference type="ARBA" id="ARBA00022737"/>
    </source>
</evidence>
<sequence>MNPKWPKKSLGPIDKTSGFKTKDVVKQSSTTNNNVPDDARKDSEESTSTSKNRGAKNQKFLKPKNPIEHPVIQVDSDDSSGDSGYSEKAKDDNPKRLKMGSETSETTHKPKNFIMYNKNNVEKNIKNAPKERTSATVISPSIPNPCNSCNRSQAPERLHSHAKRDSRGLMNYRKLPSFDIKIASPNKKVEKVAEIPDKVKTKTKDTKTEQTQKNDHKEIPVIHSTSESSVAVCVTKDSILDHKKKCKDVVSEDSTVVPEPDSPKKDLLDIMKKCYICEEEFKVSNLLMHESKCLENWKKTNNSLTPNLRKLPPRRPADDDDDVGDDPGWSAVQSQLIPCPVCGRTFFPERLPVHRRVCKGKPSPRALKRAASLREQPISSTEGEDQKPTAVYVPCRGAVRKNGSWGIFPITSSSVLEMEEGEKRVA</sequence>
<dbReference type="Pfam" id="PF13913">
    <property type="entry name" value="zf-C2HC_2"/>
    <property type="match status" value="2"/>
</dbReference>
<reference evidence="8" key="2">
    <citation type="submission" date="2020-06" db="EMBL/GenBank/DDBJ databases">
        <authorList>
            <person name="Sheffer M."/>
        </authorList>
    </citation>
    <scope>NUCLEOTIDE SEQUENCE</scope>
</reference>
<dbReference type="EMBL" id="JABXBU010000012">
    <property type="protein sequence ID" value="KAF8789706.1"/>
    <property type="molecule type" value="Genomic_DNA"/>
</dbReference>
<feature type="compositionally biased region" description="Polar residues" evidence="6">
    <location>
        <begin position="26"/>
        <end position="35"/>
    </location>
</feature>